<comment type="caution">
    <text evidence="1">The sequence shown here is derived from an EMBL/GenBank/DDBJ whole genome shotgun (WGS) entry which is preliminary data.</text>
</comment>
<reference evidence="1 2" key="1">
    <citation type="journal article" date="2018" name="ISME J.">
        <title>A methanotrophic archaeon couples anaerobic oxidation of methane to Fe(III) reduction.</title>
        <authorList>
            <person name="Cai C."/>
            <person name="Leu A.O."/>
            <person name="Xie G.J."/>
            <person name="Guo J."/>
            <person name="Feng Y."/>
            <person name="Zhao J.X."/>
            <person name="Tyson G.W."/>
            <person name="Yuan Z."/>
            <person name="Hu S."/>
        </authorList>
    </citation>
    <scope>NUCLEOTIDE SEQUENCE [LARGE SCALE GENOMIC DNA]</scope>
    <source>
        <strain evidence="1">FeB_12</strain>
    </source>
</reference>
<evidence type="ECO:0000313" key="1">
    <source>
        <dbReference type="EMBL" id="PWB73415.1"/>
    </source>
</evidence>
<gene>
    <name evidence="1" type="ORF">C3F09_05320</name>
</gene>
<accession>A0A855X3G9</accession>
<protein>
    <recommendedName>
        <fullName evidence="3">Prepilin-type N-terminal cleavage/methylation domain-containing protein</fullName>
    </recommendedName>
</protein>
<dbReference type="EMBL" id="PQAP01000056">
    <property type="protein sequence ID" value="PWB73415.1"/>
    <property type="molecule type" value="Genomic_DNA"/>
</dbReference>
<organism evidence="1 2">
    <name type="scientific">candidate division GN15 bacterium</name>
    <dbReference type="NCBI Taxonomy" id="2072418"/>
    <lineage>
        <taxon>Bacteria</taxon>
        <taxon>candidate division GN15</taxon>
    </lineage>
</organism>
<dbReference type="Proteomes" id="UP000250918">
    <property type="component" value="Unassembled WGS sequence"/>
</dbReference>
<evidence type="ECO:0008006" key="3">
    <source>
        <dbReference type="Google" id="ProtNLM"/>
    </source>
</evidence>
<sequence>MKRWHKRVAGVSGFSLMEVLIALFLTTLITTAAFKAYITQHKNYLIQDDITEIQQGARASIDELSKQIRMAGYALPYGLPSIIAANTNPDTITISYHNDGCDTYLSDPMPLPSSELKCGTDISCFSPSQWVYIWEPDSAKGEWFEISWV</sequence>
<dbReference type="AlphaFoldDB" id="A0A855X3G9"/>
<proteinExistence type="predicted"/>
<evidence type="ECO:0000313" key="2">
    <source>
        <dbReference type="Proteomes" id="UP000250918"/>
    </source>
</evidence>
<name>A0A855X3G9_9BACT</name>
<feature type="non-terminal residue" evidence="1">
    <location>
        <position position="149"/>
    </location>
</feature>